<dbReference type="STRING" id="1365484.W6QW93"/>
<gene>
    <name evidence="1" type="ORF">PROQFM164_S12g000043</name>
</gene>
<name>W6QW93_PENRF</name>
<dbReference type="GO" id="GO:0003676">
    <property type="term" value="F:nucleic acid binding"/>
    <property type="evidence" value="ECO:0007669"/>
    <property type="project" value="InterPro"/>
</dbReference>
<dbReference type="AlphaFoldDB" id="W6QW93"/>
<reference evidence="1" key="1">
    <citation type="journal article" date="2014" name="Nat. Commun.">
        <title>Multiple recent horizontal transfers of a large genomic region in cheese making fungi.</title>
        <authorList>
            <person name="Cheeseman K."/>
            <person name="Ropars J."/>
            <person name="Renault P."/>
            <person name="Dupont J."/>
            <person name="Gouzy J."/>
            <person name="Branca A."/>
            <person name="Abraham A.L."/>
            <person name="Ceppi M."/>
            <person name="Conseiller E."/>
            <person name="Debuchy R."/>
            <person name="Malagnac F."/>
            <person name="Goarin A."/>
            <person name="Silar P."/>
            <person name="Lacoste S."/>
            <person name="Sallet E."/>
            <person name="Bensimon A."/>
            <person name="Giraud T."/>
            <person name="Brygoo Y."/>
        </authorList>
    </citation>
    <scope>NUCLEOTIDE SEQUENCE [LARGE SCALE GENOMIC DNA]</scope>
    <source>
        <strain evidence="1">FM164</strain>
    </source>
</reference>
<dbReference type="EMBL" id="HG792026">
    <property type="protein sequence ID" value="CDM38434.1"/>
    <property type="molecule type" value="Genomic_DNA"/>
</dbReference>
<dbReference type="InterPro" id="IPR036397">
    <property type="entry name" value="RNaseH_sf"/>
</dbReference>
<dbReference type="SUPFAM" id="SSF53098">
    <property type="entry name" value="Ribonuclease H-like"/>
    <property type="match status" value="1"/>
</dbReference>
<dbReference type="OrthoDB" id="4496472at2759"/>
<dbReference type="InterPro" id="IPR012337">
    <property type="entry name" value="RNaseH-like_sf"/>
</dbReference>
<accession>W6QW93</accession>
<organism evidence="1 2">
    <name type="scientific">Penicillium roqueforti (strain FM164)</name>
    <dbReference type="NCBI Taxonomy" id="1365484"/>
    <lineage>
        <taxon>Eukaryota</taxon>
        <taxon>Fungi</taxon>
        <taxon>Dikarya</taxon>
        <taxon>Ascomycota</taxon>
        <taxon>Pezizomycotina</taxon>
        <taxon>Eurotiomycetes</taxon>
        <taxon>Eurotiomycetidae</taxon>
        <taxon>Eurotiales</taxon>
        <taxon>Aspergillaceae</taxon>
        <taxon>Penicillium</taxon>
    </lineage>
</organism>
<sequence>MRQNELRINDGWTHMAHLGFPECTQNRRPAPRIRQLAPGAATWTESFAVSPLPIGWIRIVEWKEAGIIKTHGTSIRLQWIPGHCEMPRNDTADVLAKEAAIPGKTHPFSLFYS</sequence>
<protein>
    <submittedName>
        <fullName evidence="1">Probable transposable element</fullName>
    </submittedName>
</protein>
<keyword evidence="2" id="KW-1185">Reference proteome</keyword>
<evidence type="ECO:0000313" key="2">
    <source>
        <dbReference type="Proteomes" id="UP000030686"/>
    </source>
</evidence>
<evidence type="ECO:0000313" key="1">
    <source>
        <dbReference type="EMBL" id="CDM38434.1"/>
    </source>
</evidence>
<dbReference type="Gene3D" id="3.30.420.10">
    <property type="entry name" value="Ribonuclease H-like superfamily/Ribonuclease H"/>
    <property type="match status" value="1"/>
</dbReference>
<proteinExistence type="predicted"/>
<dbReference type="Proteomes" id="UP000030686">
    <property type="component" value="Unassembled WGS sequence"/>
</dbReference>